<keyword evidence="2" id="KW-1133">Transmembrane helix</keyword>
<comment type="caution">
    <text evidence="3">The sequence shown here is derived from an EMBL/GenBank/DDBJ whole genome shotgun (WGS) entry which is preliminary data.</text>
</comment>
<dbReference type="Proteomes" id="UP001500420">
    <property type="component" value="Unassembled WGS sequence"/>
</dbReference>
<keyword evidence="2" id="KW-0472">Membrane</keyword>
<dbReference type="Pfam" id="PF24379">
    <property type="entry name" value="DUF7535"/>
    <property type="match status" value="1"/>
</dbReference>
<dbReference type="AlphaFoldDB" id="A0AAV3T908"/>
<keyword evidence="4" id="KW-1185">Reference proteome</keyword>
<dbReference type="RefSeq" id="WP_343773308.1">
    <property type="nucleotide sequence ID" value="NZ_BAAADV010000001.1"/>
</dbReference>
<sequence length="67" mass="7387">MSDAEDPSLPKKVLRTVTPGTRGHKDPGMDVIGWSMLVGMLVLLVPLLPFIVIVWLITKVLDRFSGE</sequence>
<evidence type="ECO:0000313" key="3">
    <source>
        <dbReference type="EMBL" id="GAA0669788.1"/>
    </source>
</evidence>
<feature type="region of interest" description="Disordered" evidence="1">
    <location>
        <begin position="1"/>
        <end position="25"/>
    </location>
</feature>
<name>A0AAV3T908_9EURY</name>
<dbReference type="InterPro" id="IPR055957">
    <property type="entry name" value="DUF7535"/>
</dbReference>
<evidence type="ECO:0000256" key="1">
    <source>
        <dbReference type="SAM" id="MobiDB-lite"/>
    </source>
</evidence>
<protein>
    <submittedName>
        <fullName evidence="3">Uncharacterized protein</fullName>
    </submittedName>
</protein>
<organism evidence="3 4">
    <name type="scientific">Natronoarchaeum mannanilyticum</name>
    <dbReference type="NCBI Taxonomy" id="926360"/>
    <lineage>
        <taxon>Archaea</taxon>
        <taxon>Methanobacteriati</taxon>
        <taxon>Methanobacteriota</taxon>
        <taxon>Stenosarchaea group</taxon>
        <taxon>Halobacteria</taxon>
        <taxon>Halobacteriales</taxon>
        <taxon>Natronoarchaeaceae</taxon>
    </lineage>
</organism>
<gene>
    <name evidence="3" type="ORF">GCM10009020_14850</name>
</gene>
<evidence type="ECO:0000256" key="2">
    <source>
        <dbReference type="SAM" id="Phobius"/>
    </source>
</evidence>
<feature type="transmembrane region" description="Helical" evidence="2">
    <location>
        <begin position="31"/>
        <end position="57"/>
    </location>
</feature>
<accession>A0AAV3T908</accession>
<evidence type="ECO:0000313" key="4">
    <source>
        <dbReference type="Proteomes" id="UP001500420"/>
    </source>
</evidence>
<reference evidence="3 4" key="1">
    <citation type="journal article" date="2019" name="Int. J. Syst. Evol. Microbiol.">
        <title>The Global Catalogue of Microorganisms (GCM) 10K type strain sequencing project: providing services to taxonomists for standard genome sequencing and annotation.</title>
        <authorList>
            <consortium name="The Broad Institute Genomics Platform"/>
            <consortium name="The Broad Institute Genome Sequencing Center for Infectious Disease"/>
            <person name="Wu L."/>
            <person name="Ma J."/>
        </authorList>
    </citation>
    <scope>NUCLEOTIDE SEQUENCE [LARGE SCALE GENOMIC DNA]</scope>
    <source>
        <strain evidence="3 4">JCM 16328</strain>
    </source>
</reference>
<proteinExistence type="predicted"/>
<keyword evidence="2" id="KW-0812">Transmembrane</keyword>
<dbReference type="EMBL" id="BAAADV010000001">
    <property type="protein sequence ID" value="GAA0669788.1"/>
    <property type="molecule type" value="Genomic_DNA"/>
</dbReference>